<dbReference type="InterPro" id="IPR037475">
    <property type="entry name" value="Sos7"/>
</dbReference>
<dbReference type="GeneID" id="25906019"/>
<dbReference type="EMBL" id="KQ241950">
    <property type="protein sequence ID" value="KNC82195.1"/>
    <property type="molecule type" value="Genomic_DNA"/>
</dbReference>
<sequence length="458" mass="51752">MEVSNETPHRSKRNAISHNMGHTPKHLTPKPHPSAALSMDLSSIQQVLTEIQNKPTRVPIELEQVNAASANIQNNLDSETEHFGKLKLILIELETKNCFLEHLNDLNGNFDDKELEESLVEEKAKVRHLKQANEVQYKQVQAMVESLGEHYEPCRQELALAQELLGTTTALRDEVRQLKRQTREPLYINDEQMTKDNAQDILDAQKQRIVELLDSEQTVKSEIADLQWQITQADEAKENLRQQANELNTQLMSIEVQETDGVSVKTLSERKQWHDDLLGVMRKMSHTRARLEDCTLHVDITNINPVTNEISLFTLTVVFGDDLDWLVSATLTPAEQVNINPIVREAIATNDVVFLIQEVKHHIQFITAINTEVQRLAEIFPVEWSPQSQRASVTVKDGRVVTMFIQDAVIRRGYTVQVCSIRPGVGGDVSKIVAGMQQQLVSAGATDDLGACVRLLYK</sequence>
<name>A0A0L0FZF0_9EUKA</name>
<evidence type="ECO:0000313" key="3">
    <source>
        <dbReference type="EMBL" id="KNC82195.1"/>
    </source>
</evidence>
<proteinExistence type="predicted"/>
<gene>
    <name evidence="3" type="ORF">SARC_05515</name>
</gene>
<dbReference type="PANTHER" id="PTHR37329">
    <property type="entry name" value="KINETOCHORE PROTEIN SOS7"/>
    <property type="match status" value="1"/>
</dbReference>
<dbReference type="AlphaFoldDB" id="A0A0L0FZF0"/>
<organism evidence="3 4">
    <name type="scientific">Sphaeroforma arctica JP610</name>
    <dbReference type="NCBI Taxonomy" id="667725"/>
    <lineage>
        <taxon>Eukaryota</taxon>
        <taxon>Ichthyosporea</taxon>
        <taxon>Ichthyophonida</taxon>
        <taxon>Sphaeroforma</taxon>
    </lineage>
</organism>
<keyword evidence="4" id="KW-1185">Reference proteome</keyword>
<dbReference type="GO" id="GO:0034501">
    <property type="term" value="P:protein localization to kinetochore"/>
    <property type="evidence" value="ECO:0007669"/>
    <property type="project" value="InterPro"/>
</dbReference>
<evidence type="ECO:0000313" key="4">
    <source>
        <dbReference type="Proteomes" id="UP000054560"/>
    </source>
</evidence>
<evidence type="ECO:0000256" key="1">
    <source>
        <dbReference type="SAM" id="Coils"/>
    </source>
</evidence>
<dbReference type="RefSeq" id="XP_014156097.1">
    <property type="nucleotide sequence ID" value="XM_014300622.1"/>
</dbReference>
<feature type="coiled-coil region" evidence="1">
    <location>
        <begin position="161"/>
        <end position="257"/>
    </location>
</feature>
<feature type="region of interest" description="Disordered" evidence="2">
    <location>
        <begin position="1"/>
        <end position="33"/>
    </location>
</feature>
<keyword evidence="1" id="KW-0175">Coiled coil</keyword>
<evidence type="ECO:0000256" key="2">
    <source>
        <dbReference type="SAM" id="MobiDB-lite"/>
    </source>
</evidence>
<dbReference type="GO" id="GO:0000776">
    <property type="term" value="C:kinetochore"/>
    <property type="evidence" value="ECO:0007669"/>
    <property type="project" value="InterPro"/>
</dbReference>
<reference evidence="3 4" key="1">
    <citation type="submission" date="2011-02" db="EMBL/GenBank/DDBJ databases">
        <title>The Genome Sequence of Sphaeroforma arctica JP610.</title>
        <authorList>
            <consortium name="The Broad Institute Genome Sequencing Platform"/>
            <person name="Russ C."/>
            <person name="Cuomo C."/>
            <person name="Young S.K."/>
            <person name="Zeng Q."/>
            <person name="Gargeya S."/>
            <person name="Alvarado L."/>
            <person name="Berlin A."/>
            <person name="Chapman S.B."/>
            <person name="Chen Z."/>
            <person name="Freedman E."/>
            <person name="Gellesch M."/>
            <person name="Goldberg J."/>
            <person name="Griggs A."/>
            <person name="Gujja S."/>
            <person name="Heilman E."/>
            <person name="Heiman D."/>
            <person name="Howarth C."/>
            <person name="Mehta T."/>
            <person name="Neiman D."/>
            <person name="Pearson M."/>
            <person name="Roberts A."/>
            <person name="Saif S."/>
            <person name="Shea T."/>
            <person name="Shenoy N."/>
            <person name="Sisk P."/>
            <person name="Stolte C."/>
            <person name="Sykes S."/>
            <person name="White J."/>
            <person name="Yandava C."/>
            <person name="Burger G."/>
            <person name="Gray M.W."/>
            <person name="Holland P.W.H."/>
            <person name="King N."/>
            <person name="Lang F.B.F."/>
            <person name="Roger A.J."/>
            <person name="Ruiz-Trillo I."/>
            <person name="Haas B."/>
            <person name="Nusbaum C."/>
            <person name="Birren B."/>
        </authorList>
    </citation>
    <scope>NUCLEOTIDE SEQUENCE [LARGE SCALE GENOMIC DNA]</scope>
    <source>
        <strain evidence="3 4">JP610</strain>
    </source>
</reference>
<dbReference type="Proteomes" id="UP000054560">
    <property type="component" value="Unassembled WGS sequence"/>
</dbReference>
<dbReference type="PANTHER" id="PTHR37329:SF1">
    <property type="entry name" value="KINETOCHORE PROTEIN SOS7"/>
    <property type="match status" value="1"/>
</dbReference>
<dbReference type="GO" id="GO:0051315">
    <property type="term" value="P:attachment of mitotic spindle microtubules to kinetochore"/>
    <property type="evidence" value="ECO:0007669"/>
    <property type="project" value="TreeGrafter"/>
</dbReference>
<protein>
    <submittedName>
        <fullName evidence="3">Uncharacterized protein</fullName>
    </submittedName>
</protein>
<accession>A0A0L0FZF0</accession>